<evidence type="ECO:0000313" key="2">
    <source>
        <dbReference type="Proteomes" id="UP000315295"/>
    </source>
</evidence>
<name>A0A540N385_MALBA</name>
<gene>
    <name evidence="1" type="ORF">C1H46_008899</name>
</gene>
<dbReference type="AlphaFoldDB" id="A0A540N385"/>
<dbReference type="Gene3D" id="2.60.40.1120">
    <property type="entry name" value="Carboxypeptidase-like, regulatory domain"/>
    <property type="match status" value="1"/>
</dbReference>
<protein>
    <submittedName>
        <fullName evidence="1">Uncharacterized protein</fullName>
    </submittedName>
</protein>
<dbReference type="EMBL" id="VIEB01000121">
    <property type="protein sequence ID" value="TQE05474.1"/>
    <property type="molecule type" value="Genomic_DNA"/>
</dbReference>
<organism evidence="1 2">
    <name type="scientific">Malus baccata</name>
    <name type="common">Siberian crab apple</name>
    <name type="synonym">Pyrus baccata</name>
    <dbReference type="NCBI Taxonomy" id="106549"/>
    <lineage>
        <taxon>Eukaryota</taxon>
        <taxon>Viridiplantae</taxon>
        <taxon>Streptophyta</taxon>
        <taxon>Embryophyta</taxon>
        <taxon>Tracheophyta</taxon>
        <taxon>Spermatophyta</taxon>
        <taxon>Magnoliopsida</taxon>
        <taxon>eudicotyledons</taxon>
        <taxon>Gunneridae</taxon>
        <taxon>Pentapetalae</taxon>
        <taxon>rosids</taxon>
        <taxon>fabids</taxon>
        <taxon>Rosales</taxon>
        <taxon>Rosaceae</taxon>
        <taxon>Amygdaloideae</taxon>
        <taxon>Maleae</taxon>
        <taxon>Malus</taxon>
    </lineage>
</organism>
<comment type="caution">
    <text evidence="1">The sequence shown here is derived from an EMBL/GenBank/DDBJ whole genome shotgun (WGS) entry which is preliminary data.</text>
</comment>
<dbReference type="InterPro" id="IPR008969">
    <property type="entry name" value="CarboxyPept-like_regulatory"/>
</dbReference>
<dbReference type="Proteomes" id="UP000315295">
    <property type="component" value="Unassembled WGS sequence"/>
</dbReference>
<reference evidence="1 2" key="1">
    <citation type="journal article" date="2019" name="G3 (Bethesda)">
        <title>Sequencing of a Wild Apple (Malus baccata) Genome Unravels the Differences Between Cultivated and Wild Apple Species Regarding Disease Resistance and Cold Tolerance.</title>
        <authorList>
            <person name="Chen X."/>
        </authorList>
    </citation>
    <scope>NUCLEOTIDE SEQUENCE [LARGE SCALE GENOMIC DNA]</scope>
    <source>
        <strain evidence="2">cv. Shandingzi</strain>
        <tissue evidence="1">Leaves</tissue>
    </source>
</reference>
<evidence type="ECO:0000313" key="1">
    <source>
        <dbReference type="EMBL" id="TQE05474.1"/>
    </source>
</evidence>
<proteinExistence type="predicted"/>
<dbReference type="SUPFAM" id="SSF49464">
    <property type="entry name" value="Carboxypeptidase regulatory domain-like"/>
    <property type="match status" value="1"/>
</dbReference>
<sequence>MHINVQLLTLWGCNKMSMLNLVATVAKEYMEGSFHQTPLPGFIAIKGINSKVQASRAIVDYHSLLAPAGRYKVTATAPGYKSKTTCIWLEEAGTTNGDFVLNPEVNPRGI</sequence>
<keyword evidence="2" id="KW-1185">Reference proteome</keyword>
<accession>A0A540N385</accession>
<dbReference type="STRING" id="106549.A0A540N385"/>